<dbReference type="EMBL" id="KZ991256">
    <property type="protein sequence ID" value="RKP23160.1"/>
    <property type="molecule type" value="Genomic_DNA"/>
</dbReference>
<keyword evidence="4" id="KW-1185">Reference proteome</keyword>
<keyword evidence="2" id="KW-0812">Transmembrane</keyword>
<protein>
    <submittedName>
        <fullName evidence="3">Uncharacterized protein</fullName>
    </submittedName>
</protein>
<evidence type="ECO:0000256" key="1">
    <source>
        <dbReference type="SAM" id="MobiDB-lite"/>
    </source>
</evidence>
<proteinExistence type="predicted"/>
<gene>
    <name evidence="3" type="ORF">SYNPS1DRAFT_31133</name>
</gene>
<dbReference type="OrthoDB" id="5561232at2759"/>
<organism evidence="3 4">
    <name type="scientific">Syncephalis pseudoplumigaleata</name>
    <dbReference type="NCBI Taxonomy" id="1712513"/>
    <lineage>
        <taxon>Eukaryota</taxon>
        <taxon>Fungi</taxon>
        <taxon>Fungi incertae sedis</taxon>
        <taxon>Zoopagomycota</taxon>
        <taxon>Zoopagomycotina</taxon>
        <taxon>Zoopagomycetes</taxon>
        <taxon>Zoopagales</taxon>
        <taxon>Piptocephalidaceae</taxon>
        <taxon>Syncephalis</taxon>
    </lineage>
</organism>
<sequence length="148" mass="16306">MPGAAIFLPDAFNAEIMAEQDQGMSPCHRAAHPLAQHAARAWHRLPVAVRVGLATFFGSLLVLTLFVALPFAMYAQWRARRDPAYRALELNDDDDGASFDYGYDEKKAGEFRDPQLLSATAPPAYEETDALVQPPATTTTTEQAERQV</sequence>
<name>A0A4P9YW44_9FUNG</name>
<accession>A0A4P9YW44</accession>
<feature type="transmembrane region" description="Helical" evidence="2">
    <location>
        <begin position="51"/>
        <end position="72"/>
    </location>
</feature>
<keyword evidence="2" id="KW-1133">Transmembrane helix</keyword>
<reference evidence="4" key="1">
    <citation type="journal article" date="2018" name="Nat. Microbiol.">
        <title>Leveraging single-cell genomics to expand the fungal tree of life.</title>
        <authorList>
            <person name="Ahrendt S.R."/>
            <person name="Quandt C.A."/>
            <person name="Ciobanu D."/>
            <person name="Clum A."/>
            <person name="Salamov A."/>
            <person name="Andreopoulos B."/>
            <person name="Cheng J.F."/>
            <person name="Woyke T."/>
            <person name="Pelin A."/>
            <person name="Henrissat B."/>
            <person name="Reynolds N.K."/>
            <person name="Benny G.L."/>
            <person name="Smith M.E."/>
            <person name="James T.Y."/>
            <person name="Grigoriev I.V."/>
        </authorList>
    </citation>
    <scope>NUCLEOTIDE SEQUENCE [LARGE SCALE GENOMIC DNA]</scope>
    <source>
        <strain evidence="4">Benny S71-1</strain>
    </source>
</reference>
<dbReference type="Proteomes" id="UP000278143">
    <property type="component" value="Unassembled WGS sequence"/>
</dbReference>
<keyword evidence="2" id="KW-0472">Membrane</keyword>
<evidence type="ECO:0000313" key="4">
    <source>
        <dbReference type="Proteomes" id="UP000278143"/>
    </source>
</evidence>
<feature type="compositionally biased region" description="Low complexity" evidence="1">
    <location>
        <begin position="133"/>
        <end position="142"/>
    </location>
</feature>
<evidence type="ECO:0000256" key="2">
    <source>
        <dbReference type="SAM" id="Phobius"/>
    </source>
</evidence>
<dbReference type="AlphaFoldDB" id="A0A4P9YW44"/>
<evidence type="ECO:0000313" key="3">
    <source>
        <dbReference type="EMBL" id="RKP23160.1"/>
    </source>
</evidence>
<feature type="region of interest" description="Disordered" evidence="1">
    <location>
        <begin position="122"/>
        <end position="148"/>
    </location>
</feature>